<comment type="caution">
    <text evidence="2">The sequence shown here is derived from an EMBL/GenBank/DDBJ whole genome shotgun (WGS) entry which is preliminary data.</text>
</comment>
<keyword evidence="1" id="KW-1133">Transmembrane helix</keyword>
<dbReference type="RefSeq" id="WP_154530190.1">
    <property type="nucleotide sequence ID" value="NZ_JAQXTV010000145.1"/>
</dbReference>
<evidence type="ECO:0000313" key="2">
    <source>
        <dbReference type="EMBL" id="MSR90303.1"/>
    </source>
</evidence>
<dbReference type="Pfam" id="PF14270">
    <property type="entry name" value="DUF4358"/>
    <property type="match status" value="1"/>
</dbReference>
<sequence length="167" mass="19662">MIREEKINYKKIAYSLLYLLLIVIVLNVFTMMYNVIKVKDASVTDINRNLKKTPYISRMTKGDSRTLRRLYGINKDEAEKFLLYAPKSNMDADEILVLKTKSQDDLKVIKEKVQSRIDKQEKSFMQYRPKEYEIIKKCVLKEEGEYLILIISKDSSKIEKTVDDCFA</sequence>
<protein>
    <submittedName>
        <fullName evidence="2">DUF4358 domain-containing protein</fullName>
    </submittedName>
</protein>
<organism evidence="2 3">
    <name type="scientific">Inconstantimicrobium porci</name>
    <dbReference type="NCBI Taxonomy" id="2652291"/>
    <lineage>
        <taxon>Bacteria</taxon>
        <taxon>Bacillati</taxon>
        <taxon>Bacillota</taxon>
        <taxon>Clostridia</taxon>
        <taxon>Eubacteriales</taxon>
        <taxon>Clostridiaceae</taxon>
        <taxon>Inconstantimicrobium</taxon>
    </lineage>
</organism>
<keyword evidence="3" id="KW-1185">Reference proteome</keyword>
<keyword evidence="1" id="KW-0812">Transmembrane</keyword>
<proteinExistence type="predicted"/>
<dbReference type="InterPro" id="IPR025648">
    <property type="entry name" value="DUF4358"/>
</dbReference>
<accession>A0A7X2T0Y3</accession>
<dbReference type="EMBL" id="VULX01000002">
    <property type="protein sequence ID" value="MSR90303.1"/>
    <property type="molecule type" value="Genomic_DNA"/>
</dbReference>
<keyword evidence="1" id="KW-0472">Membrane</keyword>
<feature type="transmembrane region" description="Helical" evidence="1">
    <location>
        <begin position="12"/>
        <end position="33"/>
    </location>
</feature>
<reference evidence="2 3" key="1">
    <citation type="submission" date="2019-08" db="EMBL/GenBank/DDBJ databases">
        <title>In-depth cultivation of the pig gut microbiome towards novel bacterial diversity and tailored functional studies.</title>
        <authorList>
            <person name="Wylensek D."/>
            <person name="Hitch T.C.A."/>
            <person name="Clavel T."/>
        </authorList>
    </citation>
    <scope>NUCLEOTIDE SEQUENCE [LARGE SCALE GENOMIC DNA]</scope>
    <source>
        <strain evidence="2 3">WCA-383-APC-5B</strain>
    </source>
</reference>
<dbReference type="Proteomes" id="UP000460287">
    <property type="component" value="Unassembled WGS sequence"/>
</dbReference>
<dbReference type="AlphaFoldDB" id="A0A7X2T0Y3"/>
<evidence type="ECO:0000256" key="1">
    <source>
        <dbReference type="SAM" id="Phobius"/>
    </source>
</evidence>
<name>A0A7X2T0Y3_9CLOT</name>
<gene>
    <name evidence="2" type="ORF">FYJ33_02425</name>
</gene>
<evidence type="ECO:0000313" key="3">
    <source>
        <dbReference type="Proteomes" id="UP000460287"/>
    </source>
</evidence>